<feature type="compositionally biased region" description="Polar residues" evidence="1">
    <location>
        <begin position="216"/>
        <end position="234"/>
    </location>
</feature>
<feature type="region of interest" description="Disordered" evidence="1">
    <location>
        <begin position="216"/>
        <end position="242"/>
    </location>
</feature>
<protein>
    <submittedName>
        <fullName evidence="2">Uncharacterized protein</fullName>
    </submittedName>
</protein>
<evidence type="ECO:0000313" key="2">
    <source>
        <dbReference type="EMBL" id="GES99369.1"/>
    </source>
</evidence>
<dbReference type="EMBL" id="BLAL01000280">
    <property type="protein sequence ID" value="GES99369.1"/>
    <property type="molecule type" value="Genomic_DNA"/>
</dbReference>
<comment type="caution">
    <text evidence="2">The sequence shown here is derived from an EMBL/GenBank/DDBJ whole genome shotgun (WGS) entry which is preliminary data.</text>
</comment>
<sequence length="242" mass="28025">MDQTGNNTITTDPALQNNTFEFYLPLPNDICIYHITYTELNSIEIARLLNNRIDLSHIPNHQFPYHYNVQHLIRQQIIQQSVVSQQSTILQQSFDTIDNNQSIFQEYSDNSAYDTSSIQQPVDYQQDIIPSFDTTKFEFYLPLPNDICVYHKQIQQSVGYQQVTIPQQSFDTIDIQPTFQECSDNAYRVSSIPFIQQPVDCQQDTIPQQSFDTFQEHSNNNAYNTTSIPSNSPEDNLEYNGV</sequence>
<organism evidence="2 3">
    <name type="scientific">Rhizophagus clarus</name>
    <dbReference type="NCBI Taxonomy" id="94130"/>
    <lineage>
        <taxon>Eukaryota</taxon>
        <taxon>Fungi</taxon>
        <taxon>Fungi incertae sedis</taxon>
        <taxon>Mucoromycota</taxon>
        <taxon>Glomeromycotina</taxon>
        <taxon>Glomeromycetes</taxon>
        <taxon>Glomerales</taxon>
        <taxon>Glomeraceae</taxon>
        <taxon>Rhizophagus</taxon>
    </lineage>
</organism>
<accession>A0A8H3M5E4</accession>
<evidence type="ECO:0000256" key="1">
    <source>
        <dbReference type="SAM" id="MobiDB-lite"/>
    </source>
</evidence>
<dbReference type="Proteomes" id="UP000615446">
    <property type="component" value="Unassembled WGS sequence"/>
</dbReference>
<evidence type="ECO:0000313" key="3">
    <source>
        <dbReference type="Proteomes" id="UP000615446"/>
    </source>
</evidence>
<proteinExistence type="predicted"/>
<dbReference type="AlphaFoldDB" id="A0A8H3M5E4"/>
<reference evidence="2" key="1">
    <citation type="submission" date="2019-10" db="EMBL/GenBank/DDBJ databases">
        <title>Conservation and host-specific expression of non-tandemly repeated heterogenous ribosome RNA gene in arbuscular mycorrhizal fungi.</title>
        <authorList>
            <person name="Maeda T."/>
            <person name="Kobayashi Y."/>
            <person name="Nakagawa T."/>
            <person name="Ezawa T."/>
            <person name="Yamaguchi K."/>
            <person name="Bino T."/>
            <person name="Nishimoto Y."/>
            <person name="Shigenobu S."/>
            <person name="Kawaguchi M."/>
        </authorList>
    </citation>
    <scope>NUCLEOTIDE SEQUENCE</scope>
    <source>
        <strain evidence="2">HR1</strain>
    </source>
</reference>
<dbReference type="OrthoDB" id="2342980at2759"/>
<name>A0A8H3M5E4_9GLOM</name>
<gene>
    <name evidence="2" type="ORF">RCL2_002587800</name>
</gene>